<protein>
    <recommendedName>
        <fullName evidence="2">Ferredoxin</fullName>
    </recommendedName>
</protein>
<sequence>MSFAKGGERKLEKVSVIETPSYDQTVVNAAVARHFQLHGMEEKLHPGMKVLVKPNLLLKRRPEEFTTTHPTVVEAVIEALKGYGVTDIVIADSPGGLYTRVQLAAIYRASGMEDVARRQGVALNLETGSGEVSAPGARCCARFTLIDPVRRADMVVSVGKVKTHGMTGLSGGVKNLFGCIPGLMKPELHCQFPEKGSFGHMLVDLCECVRPGFTVMDGVEAMEGDGPSGGTMRRVGLTFAAENPYALDLGLCRLMGLDESSVPTIAAAKERGLSGGYGEGMEIVGDFTDIAPIPGYQKPRSASVDFSAHVPRMFRRPVAWLEKKASPKPVIRRQGCIGCGKCAESCPQKTIAIVEKKARIDYSRCIKCFCCHEMCPVKTIDIKRNLILHR</sequence>
<dbReference type="RefSeq" id="WP_262397224.1">
    <property type="nucleotide sequence ID" value="NZ_JACRTC010000002.1"/>
</dbReference>
<feature type="domain" description="4Fe-4S ferredoxin-type" evidence="7">
    <location>
        <begin position="327"/>
        <end position="356"/>
    </location>
</feature>
<evidence type="ECO:0000256" key="3">
    <source>
        <dbReference type="ARBA" id="ARBA00022485"/>
    </source>
</evidence>
<keyword evidence="4" id="KW-0479">Metal-binding</keyword>
<evidence type="ECO:0000256" key="1">
    <source>
        <dbReference type="ARBA" id="ARBA00003532"/>
    </source>
</evidence>
<evidence type="ECO:0000313" key="8">
    <source>
        <dbReference type="EMBL" id="MBC8570135.1"/>
    </source>
</evidence>
<dbReference type="Proteomes" id="UP000660861">
    <property type="component" value="Unassembled WGS sequence"/>
</dbReference>
<comment type="caution">
    <text evidence="8">The sequence shown here is derived from an EMBL/GenBank/DDBJ whole genome shotgun (WGS) entry which is preliminary data.</text>
</comment>
<proteinExistence type="predicted"/>
<dbReference type="PANTHER" id="PTHR24960">
    <property type="entry name" value="PHOTOSYSTEM I IRON-SULFUR CENTER-RELATED"/>
    <property type="match status" value="1"/>
</dbReference>
<keyword evidence="5" id="KW-0408">Iron</keyword>
<evidence type="ECO:0000256" key="6">
    <source>
        <dbReference type="ARBA" id="ARBA00023014"/>
    </source>
</evidence>
<dbReference type="SUPFAM" id="SSF54862">
    <property type="entry name" value="4Fe-4S ferredoxins"/>
    <property type="match status" value="1"/>
</dbReference>
<reference evidence="8" key="1">
    <citation type="submission" date="2020-08" db="EMBL/GenBank/DDBJ databases">
        <title>Genome public.</title>
        <authorList>
            <person name="Liu C."/>
            <person name="Sun Q."/>
        </authorList>
    </citation>
    <scope>NUCLEOTIDE SEQUENCE</scope>
    <source>
        <strain evidence="8">NSJ-54</strain>
    </source>
</reference>
<comment type="function">
    <text evidence="1">Ferredoxins are iron-sulfur proteins that transfer electrons in a wide variety of metabolic reactions.</text>
</comment>
<evidence type="ECO:0000259" key="7">
    <source>
        <dbReference type="PROSITE" id="PS51379"/>
    </source>
</evidence>
<accession>A0A926IBI6</accession>
<dbReference type="PROSITE" id="PS00198">
    <property type="entry name" value="4FE4S_FER_1"/>
    <property type="match status" value="2"/>
</dbReference>
<dbReference type="InterPro" id="IPR007160">
    <property type="entry name" value="DUF362"/>
</dbReference>
<name>A0A926IBI6_9FIRM</name>
<keyword evidence="3" id="KW-0004">4Fe-4S</keyword>
<dbReference type="InterPro" id="IPR017900">
    <property type="entry name" value="4Fe4S_Fe_S_CS"/>
</dbReference>
<keyword evidence="6" id="KW-0411">Iron-sulfur</keyword>
<organism evidence="8 9">
    <name type="scientific">Zongyangia hominis</name>
    <dbReference type="NCBI Taxonomy" id="2763677"/>
    <lineage>
        <taxon>Bacteria</taxon>
        <taxon>Bacillati</taxon>
        <taxon>Bacillota</taxon>
        <taxon>Clostridia</taxon>
        <taxon>Eubacteriales</taxon>
        <taxon>Oscillospiraceae</taxon>
        <taxon>Zongyangia</taxon>
    </lineage>
</organism>
<dbReference type="Pfam" id="PF04015">
    <property type="entry name" value="DUF362"/>
    <property type="match status" value="1"/>
</dbReference>
<keyword evidence="9" id="KW-1185">Reference proteome</keyword>
<dbReference type="GO" id="GO:0051539">
    <property type="term" value="F:4 iron, 4 sulfur cluster binding"/>
    <property type="evidence" value="ECO:0007669"/>
    <property type="project" value="UniProtKB-KW"/>
</dbReference>
<evidence type="ECO:0000313" key="9">
    <source>
        <dbReference type="Proteomes" id="UP000660861"/>
    </source>
</evidence>
<dbReference type="PROSITE" id="PS51379">
    <property type="entry name" value="4FE4S_FER_2"/>
    <property type="match status" value="2"/>
</dbReference>
<dbReference type="GO" id="GO:0046872">
    <property type="term" value="F:metal ion binding"/>
    <property type="evidence" value="ECO:0007669"/>
    <property type="project" value="UniProtKB-KW"/>
</dbReference>
<dbReference type="PANTHER" id="PTHR24960:SF76">
    <property type="entry name" value="4FE-4S FERREDOXIN-TYPE DOMAIN-CONTAINING PROTEIN"/>
    <property type="match status" value="1"/>
</dbReference>
<dbReference type="Gene3D" id="3.30.70.20">
    <property type="match status" value="1"/>
</dbReference>
<evidence type="ECO:0000256" key="2">
    <source>
        <dbReference type="ARBA" id="ARBA00013529"/>
    </source>
</evidence>
<dbReference type="AlphaFoldDB" id="A0A926IBI6"/>
<gene>
    <name evidence="8" type="ORF">H8709_04755</name>
</gene>
<dbReference type="InterPro" id="IPR050157">
    <property type="entry name" value="PSI_iron-sulfur_center"/>
</dbReference>
<dbReference type="InterPro" id="IPR017896">
    <property type="entry name" value="4Fe4S_Fe-S-bd"/>
</dbReference>
<feature type="domain" description="4Fe-4S ferredoxin-type" evidence="7">
    <location>
        <begin position="357"/>
        <end position="385"/>
    </location>
</feature>
<dbReference type="EMBL" id="JACRTC010000002">
    <property type="protein sequence ID" value="MBC8570135.1"/>
    <property type="molecule type" value="Genomic_DNA"/>
</dbReference>
<evidence type="ECO:0000256" key="5">
    <source>
        <dbReference type="ARBA" id="ARBA00023004"/>
    </source>
</evidence>
<evidence type="ECO:0000256" key="4">
    <source>
        <dbReference type="ARBA" id="ARBA00022723"/>
    </source>
</evidence>
<dbReference type="Pfam" id="PF13237">
    <property type="entry name" value="Fer4_10"/>
    <property type="match status" value="1"/>
</dbReference>